<evidence type="ECO:0000256" key="1">
    <source>
        <dbReference type="SAM" id="SignalP"/>
    </source>
</evidence>
<feature type="chain" id="PRO_5017748055" description="DUF6443 domain-containing protein" evidence="1">
    <location>
        <begin position="23"/>
        <end position="1425"/>
    </location>
</feature>
<evidence type="ECO:0000313" key="3">
    <source>
        <dbReference type="EMBL" id="RFS24663.1"/>
    </source>
</evidence>
<dbReference type="PANTHER" id="PTHR32305">
    <property type="match status" value="1"/>
</dbReference>
<dbReference type="EMBL" id="QPMM01000002">
    <property type="protein sequence ID" value="RFS24663.1"/>
    <property type="molecule type" value="Genomic_DNA"/>
</dbReference>
<dbReference type="PANTHER" id="PTHR32305:SF15">
    <property type="entry name" value="PROTEIN RHSA-RELATED"/>
    <property type="match status" value="1"/>
</dbReference>
<dbReference type="InterPro" id="IPR045619">
    <property type="entry name" value="DUF6443"/>
</dbReference>
<keyword evidence="4" id="KW-1185">Reference proteome</keyword>
<feature type="signal peptide" evidence="1">
    <location>
        <begin position="1"/>
        <end position="22"/>
    </location>
</feature>
<dbReference type="InterPro" id="IPR050708">
    <property type="entry name" value="T6SS_VgrG/RHS"/>
</dbReference>
<dbReference type="RefSeq" id="WP_116974471.1">
    <property type="nucleotide sequence ID" value="NZ_QPMM01000002.1"/>
</dbReference>
<keyword evidence="1" id="KW-0732">Signal</keyword>
<dbReference type="InterPro" id="IPR022385">
    <property type="entry name" value="Rhs_assc_core"/>
</dbReference>
<protein>
    <recommendedName>
        <fullName evidence="2">DUF6443 domain-containing protein</fullName>
    </recommendedName>
</protein>
<comment type="caution">
    <text evidence="3">The sequence shown here is derived from an EMBL/GenBank/DDBJ whole genome shotgun (WGS) entry which is preliminary data.</text>
</comment>
<name>A0A3E1YDX5_9BACT</name>
<dbReference type="Proteomes" id="UP000260644">
    <property type="component" value="Unassembled WGS sequence"/>
</dbReference>
<dbReference type="OrthoDB" id="976756at2"/>
<dbReference type="NCBIfam" id="TIGR03696">
    <property type="entry name" value="Rhs_assc_core"/>
    <property type="match status" value="1"/>
</dbReference>
<accession>A0A3E1YDX5</accession>
<organism evidence="3 4">
    <name type="scientific">Chitinophaga silvatica</name>
    <dbReference type="NCBI Taxonomy" id="2282649"/>
    <lineage>
        <taxon>Bacteria</taxon>
        <taxon>Pseudomonadati</taxon>
        <taxon>Bacteroidota</taxon>
        <taxon>Chitinophagia</taxon>
        <taxon>Chitinophagales</taxon>
        <taxon>Chitinophagaceae</taxon>
        <taxon>Chitinophaga</taxon>
    </lineage>
</organism>
<dbReference type="Gene3D" id="2.180.10.10">
    <property type="entry name" value="RHS repeat-associated core"/>
    <property type="match status" value="2"/>
</dbReference>
<feature type="domain" description="DUF6443" evidence="2">
    <location>
        <begin position="61"/>
        <end position="190"/>
    </location>
</feature>
<evidence type="ECO:0000259" key="2">
    <source>
        <dbReference type="Pfam" id="PF20041"/>
    </source>
</evidence>
<sequence length="1425" mass="159127">MKIQQAIIFTIIFTAISTTLWAQNKPDGSFAPTAVARPVPSTYNYNAVNYRRTWSPALPTTDTAIVRSTQRTTAEVQQQTEYYDDFGRILQTVKKGINSGQDEVTPVLYDEFGREAFKYLPYTQQMGNLNDGKFKSDPFSAQNSFYSNTTLNPGINGEKIYYQEMVFEQSSLNRPTSNYSPGNSWGKTGGNRPVLMDYMTNTDKDSVRIWRINNSDQVVSTSSYAAGQLYKTITTDAGGNKSITYKDKSERIILVKKQFQSYTAEGHFGWLCTYYVFDDYNNLRTVLPPLAVEKIAGTWNTSSVLNTLCFQYRYDTKNQVISKITPGSDSVEMVYDIRGRLVFSRDGNQKQDGKWLATFYDDLNRPVQTAFYNSNASRTTLQNSMNAILPSSSLSYTIPAIQDLETAVNTQSSYVATNSVTLLPGFDAATEIDVFINPSAAGETIVSTVSNPLPSIDPAQLMPLTYTFYDSYNFSGVHASLLTDLSKPEAGSNLYAEPATSTSTATTGLTTGKKVRLLGTDQWLTSTNFYDKKNRVIQVVKDNESGGKSIISSLYDFNNKLLSTYERHNNLKSGITPVTTILTINEYDESGRLAKLRKRVNDNTNLERSVSVNEYDQLGRLKNKVLGQVSASQGITQLTYDYNIHGWIKAINKDYLDNGNATSHFGEELYFDAGYSTKYYNGDIAGIKWKGFNAPIQRSYGYTYDQASRLSQADYLQNNNTGTTTWSNTAIDFTVPWIRYDANGNITKMAQKGMNGTTSTYIDRFQYSYENNSNRLASVYDSSGFVPMLGDYKNSSNTADVNLYDKNGNLFKNPSRSISNIINNHLNLPSLITIDNKGTIQYVYDAEGNKIKKVVTDKTSNPVKTTTTNYSNGLVFENDSLKFFGHEEGRVRLKYTAGQTPEYIFDYFVKDHLGNTRIVLTEKKEISNYVATMETQAASTEVALFSNVDETRSEAPVGYPEKDANNKFVAKLNAKNGKKVVGPSIVLHVMAGDTIRIGTKAFYKSQGPEENKPASSVLESLAANILQNGTGNNSSVAAHDVQASGIDAIQNNEFNSKQYELLKEKNTDANNPNKPKAYLSYVLFDEQFKMVDENSGVKQVKETPDEVQVLAQDEIVASKSGFIYVYTSNESPLDVYFDNLAITLSTGTVVEETHYYPFGLTMAGISSNAMKGSNYPKNRNEYNGIEHTTDFDLNIYDAKLRNLDPQIGRWLQKDPKPTYYSSPYASMANNPIKYSDFLGDTIVNNDGSKVSYSIKNSGLEWSNNVSSDIMRIGNAMAQTEIGLKTLDDMSKAKHPIKMIINTTDDMYFDGKGRTTDKGMAKLLLFGWTDNIRDKDKLIGSEITIYEKNIKKIDNAKSQGKNVEKDFNGTKVNLTDYSLEDHIGANGVHEGVHATDKKSMTVFTSGGTEDNPRKLELIYYNQRKNP</sequence>
<reference evidence="3 4" key="1">
    <citation type="submission" date="2018-07" db="EMBL/GenBank/DDBJ databases">
        <title>Chitinophaga K2CV101002-2 sp. nov., isolated from a monsoon evergreen broad-leaved forest soil.</title>
        <authorList>
            <person name="Lv Y."/>
        </authorList>
    </citation>
    <scope>NUCLEOTIDE SEQUENCE [LARGE SCALE GENOMIC DNA]</scope>
    <source>
        <strain evidence="3 4">GDMCC 1.1288</strain>
    </source>
</reference>
<dbReference type="Pfam" id="PF20041">
    <property type="entry name" value="DUF6443"/>
    <property type="match status" value="1"/>
</dbReference>
<gene>
    <name evidence="3" type="ORF">DVR12_05525</name>
</gene>
<evidence type="ECO:0000313" key="4">
    <source>
        <dbReference type="Proteomes" id="UP000260644"/>
    </source>
</evidence>
<proteinExistence type="predicted"/>